<gene>
    <name evidence="1" type="ORF">CEPIT_LOCUS3835</name>
</gene>
<protein>
    <submittedName>
        <fullName evidence="1">Uncharacterized protein</fullName>
    </submittedName>
</protein>
<comment type="caution">
    <text evidence="1">The sequence shown here is derived from an EMBL/GenBank/DDBJ whole genome shotgun (WGS) entry which is preliminary data.</text>
</comment>
<organism evidence="1 2">
    <name type="scientific">Cuscuta epithymum</name>
    <dbReference type="NCBI Taxonomy" id="186058"/>
    <lineage>
        <taxon>Eukaryota</taxon>
        <taxon>Viridiplantae</taxon>
        <taxon>Streptophyta</taxon>
        <taxon>Embryophyta</taxon>
        <taxon>Tracheophyta</taxon>
        <taxon>Spermatophyta</taxon>
        <taxon>Magnoliopsida</taxon>
        <taxon>eudicotyledons</taxon>
        <taxon>Gunneridae</taxon>
        <taxon>Pentapetalae</taxon>
        <taxon>asterids</taxon>
        <taxon>lamiids</taxon>
        <taxon>Solanales</taxon>
        <taxon>Convolvulaceae</taxon>
        <taxon>Cuscuteae</taxon>
        <taxon>Cuscuta</taxon>
        <taxon>Cuscuta subgen. Cuscuta</taxon>
    </lineage>
</organism>
<dbReference type="EMBL" id="CAMAPF010000019">
    <property type="protein sequence ID" value="CAH9071387.1"/>
    <property type="molecule type" value="Genomic_DNA"/>
</dbReference>
<dbReference type="AlphaFoldDB" id="A0AAV0CES2"/>
<evidence type="ECO:0000313" key="2">
    <source>
        <dbReference type="Proteomes" id="UP001152523"/>
    </source>
</evidence>
<name>A0AAV0CES2_9ASTE</name>
<accession>A0AAV0CES2</accession>
<dbReference type="Proteomes" id="UP001152523">
    <property type="component" value="Unassembled WGS sequence"/>
</dbReference>
<reference evidence="1" key="1">
    <citation type="submission" date="2022-07" db="EMBL/GenBank/DDBJ databases">
        <authorList>
            <person name="Macas J."/>
            <person name="Novak P."/>
            <person name="Neumann P."/>
        </authorList>
    </citation>
    <scope>NUCLEOTIDE SEQUENCE</scope>
</reference>
<proteinExistence type="predicted"/>
<sequence>MESFSQVSLAKSKSNIDEIPSFVSEMRIEALSITLNRKNLLSMTNSSVTMGTDRKSPPPTSHLETQLSYHVGVGDSKTAASKARVDYELQSKKPEIPRNFFQQILPHV</sequence>
<evidence type="ECO:0000313" key="1">
    <source>
        <dbReference type="EMBL" id="CAH9071387.1"/>
    </source>
</evidence>
<keyword evidence="2" id="KW-1185">Reference proteome</keyword>